<dbReference type="EMBL" id="OIVN01002205">
    <property type="protein sequence ID" value="SPD01490.1"/>
    <property type="molecule type" value="Genomic_DNA"/>
</dbReference>
<reference evidence="1" key="1">
    <citation type="submission" date="2018-02" db="EMBL/GenBank/DDBJ databases">
        <authorList>
            <person name="Cohen D.B."/>
            <person name="Kent A.D."/>
        </authorList>
    </citation>
    <scope>NUCLEOTIDE SEQUENCE</scope>
</reference>
<dbReference type="PANTHER" id="PTHR11439">
    <property type="entry name" value="GAG-POL-RELATED RETROTRANSPOSON"/>
    <property type="match status" value="1"/>
</dbReference>
<dbReference type="CDD" id="cd09272">
    <property type="entry name" value="RNase_HI_RT_Ty1"/>
    <property type="match status" value="1"/>
</dbReference>
<evidence type="ECO:0008006" key="2">
    <source>
        <dbReference type="Google" id="ProtNLM"/>
    </source>
</evidence>
<sequence length="172" mass="19584">MHLGSHHALGKVHYPCSSMTCKFQHCILGDGCLFILQHHLKSIMVAPNERHTIGLSSKAQILDRLEIHEDSRRFQSHGLHYATVIHILRYIKGTMFHGLHFSAHSTLDLCAYSDADWAKDPIDRRFTTGFCFFLGDSLISWRSKKQHIVSRSSTEAEYHALADTTSELLALR</sequence>
<evidence type="ECO:0000313" key="1">
    <source>
        <dbReference type="EMBL" id="SPD01490.1"/>
    </source>
</evidence>
<accession>A0A2N9GQ29</accession>
<name>A0A2N9GQ29_FAGSY</name>
<dbReference type="PANTHER" id="PTHR11439:SF461">
    <property type="entry name" value="OS10G0432200 PROTEIN"/>
    <property type="match status" value="1"/>
</dbReference>
<dbReference type="AlphaFoldDB" id="A0A2N9GQ29"/>
<organism evidence="1">
    <name type="scientific">Fagus sylvatica</name>
    <name type="common">Beechnut</name>
    <dbReference type="NCBI Taxonomy" id="28930"/>
    <lineage>
        <taxon>Eukaryota</taxon>
        <taxon>Viridiplantae</taxon>
        <taxon>Streptophyta</taxon>
        <taxon>Embryophyta</taxon>
        <taxon>Tracheophyta</taxon>
        <taxon>Spermatophyta</taxon>
        <taxon>Magnoliopsida</taxon>
        <taxon>eudicotyledons</taxon>
        <taxon>Gunneridae</taxon>
        <taxon>Pentapetalae</taxon>
        <taxon>rosids</taxon>
        <taxon>fabids</taxon>
        <taxon>Fagales</taxon>
        <taxon>Fagaceae</taxon>
        <taxon>Fagus</taxon>
    </lineage>
</organism>
<protein>
    <recommendedName>
        <fullName evidence="2">Mitochondrial protein</fullName>
    </recommendedName>
</protein>
<proteinExistence type="predicted"/>
<gene>
    <name evidence="1" type="ORF">FSB_LOCUS29372</name>
</gene>